<comment type="caution">
    <text evidence="6">The sequence shown here is derived from an EMBL/GenBank/DDBJ whole genome shotgun (WGS) entry which is preliminary data.</text>
</comment>
<dbReference type="PANTHER" id="PTHR30419">
    <property type="entry name" value="HTH-TYPE TRANSCRIPTIONAL REGULATOR YBHD"/>
    <property type="match status" value="1"/>
</dbReference>
<dbReference type="GO" id="GO:0005829">
    <property type="term" value="C:cytosol"/>
    <property type="evidence" value="ECO:0007669"/>
    <property type="project" value="TreeGrafter"/>
</dbReference>
<feature type="domain" description="HTH lysR-type" evidence="5">
    <location>
        <begin position="20"/>
        <end position="77"/>
    </location>
</feature>
<keyword evidence="2" id="KW-0805">Transcription regulation</keyword>
<dbReference type="FunFam" id="1.10.10.10:FF:000001">
    <property type="entry name" value="LysR family transcriptional regulator"/>
    <property type="match status" value="1"/>
</dbReference>
<evidence type="ECO:0000256" key="2">
    <source>
        <dbReference type="ARBA" id="ARBA00023015"/>
    </source>
</evidence>
<comment type="similarity">
    <text evidence="1">Belongs to the LysR transcriptional regulatory family.</text>
</comment>
<keyword evidence="3" id="KW-0238">DNA-binding</keyword>
<dbReference type="PANTHER" id="PTHR30419:SF28">
    <property type="entry name" value="HTH-TYPE TRANSCRIPTIONAL REGULATOR BSDA"/>
    <property type="match status" value="1"/>
</dbReference>
<accession>A0A7X2XTT2</accession>
<dbReference type="GO" id="GO:0003700">
    <property type="term" value="F:DNA-binding transcription factor activity"/>
    <property type="evidence" value="ECO:0007669"/>
    <property type="project" value="InterPro"/>
</dbReference>
<keyword evidence="7" id="KW-1185">Reference proteome</keyword>
<dbReference type="SUPFAM" id="SSF53850">
    <property type="entry name" value="Periplasmic binding protein-like II"/>
    <property type="match status" value="1"/>
</dbReference>
<dbReference type="CDD" id="cd05466">
    <property type="entry name" value="PBP2_LTTR_substrate"/>
    <property type="match status" value="1"/>
</dbReference>
<dbReference type="SUPFAM" id="SSF46785">
    <property type="entry name" value="Winged helix' DNA-binding domain"/>
    <property type="match status" value="1"/>
</dbReference>
<evidence type="ECO:0000256" key="4">
    <source>
        <dbReference type="ARBA" id="ARBA00023163"/>
    </source>
</evidence>
<dbReference type="AlphaFoldDB" id="A0A7X2XTT2"/>
<dbReference type="Pfam" id="PF03466">
    <property type="entry name" value="LysR_substrate"/>
    <property type="match status" value="1"/>
</dbReference>
<dbReference type="InterPro" id="IPR036390">
    <property type="entry name" value="WH_DNA-bd_sf"/>
</dbReference>
<dbReference type="GO" id="GO:0003677">
    <property type="term" value="F:DNA binding"/>
    <property type="evidence" value="ECO:0007669"/>
    <property type="project" value="UniProtKB-KW"/>
</dbReference>
<keyword evidence="4" id="KW-0804">Transcription</keyword>
<dbReference type="Pfam" id="PF00126">
    <property type="entry name" value="HTH_1"/>
    <property type="match status" value="1"/>
</dbReference>
<dbReference type="EMBL" id="WNJO01000002">
    <property type="protein sequence ID" value="MTV81410.1"/>
    <property type="molecule type" value="Genomic_DNA"/>
</dbReference>
<dbReference type="InterPro" id="IPR005119">
    <property type="entry name" value="LysR_subst-bd"/>
</dbReference>
<proteinExistence type="inferred from homology"/>
<evidence type="ECO:0000313" key="6">
    <source>
        <dbReference type="EMBL" id="MTV81410.1"/>
    </source>
</evidence>
<evidence type="ECO:0000259" key="5">
    <source>
        <dbReference type="PROSITE" id="PS50931"/>
    </source>
</evidence>
<sequence length="308" mass="34652">MSSVCAKICLKGMFKEVTLMDTNKLAAFVDLAQTLSYTETAAHRYTTQATISKQIMAFEKELNVQLIDRSHRQISLTWAGQTILPFAREILGSQNAMMAELNRQQKSRNMALTIHSIPSIAQYKAFNLMASFTHAYPKIDLHFAESETPQLLPSLNQGESDVIFTRLFGESKPEYDTAVIDTDRFVVVMPKGDSLADTEKITIDRLRTHHFLMLDETTNLYQPVMTLLTKANIKPKVVYKGERIDLILGMVSQGMGVSIMMAKSLNTADLSGIVTVPLEPGQTSQLVFMRRKDHHTPASDLFWSYIQP</sequence>
<reference evidence="6 7" key="1">
    <citation type="submission" date="2019-11" db="EMBL/GenBank/DDBJ databases">
        <title>Lactobacillus sp. nov. CRM56-3, isolated from fermented tea leaves.</title>
        <authorList>
            <person name="Phuengjayaem S."/>
            <person name="Tanasupawat S."/>
        </authorList>
    </citation>
    <scope>NUCLEOTIDE SEQUENCE [LARGE SCALE GENOMIC DNA]</scope>
    <source>
        <strain evidence="6 7">CRM56-3</strain>
    </source>
</reference>
<dbReference type="PROSITE" id="PS50931">
    <property type="entry name" value="HTH_LYSR"/>
    <property type="match status" value="1"/>
</dbReference>
<protein>
    <submittedName>
        <fullName evidence="6">LysR family transcriptional regulator</fullName>
    </submittedName>
</protein>
<dbReference type="Gene3D" id="3.40.190.290">
    <property type="match status" value="1"/>
</dbReference>
<evidence type="ECO:0000256" key="1">
    <source>
        <dbReference type="ARBA" id="ARBA00009437"/>
    </source>
</evidence>
<gene>
    <name evidence="6" type="ORF">GM612_01915</name>
</gene>
<dbReference type="Proteomes" id="UP000466388">
    <property type="component" value="Unassembled WGS sequence"/>
</dbReference>
<dbReference type="InterPro" id="IPR050950">
    <property type="entry name" value="HTH-type_LysR_regulators"/>
</dbReference>
<evidence type="ECO:0000313" key="7">
    <source>
        <dbReference type="Proteomes" id="UP000466388"/>
    </source>
</evidence>
<dbReference type="InterPro" id="IPR036388">
    <property type="entry name" value="WH-like_DNA-bd_sf"/>
</dbReference>
<evidence type="ECO:0000256" key="3">
    <source>
        <dbReference type="ARBA" id="ARBA00023125"/>
    </source>
</evidence>
<name>A0A7X2XTT2_9LACO</name>
<dbReference type="Gene3D" id="1.10.10.10">
    <property type="entry name" value="Winged helix-like DNA-binding domain superfamily/Winged helix DNA-binding domain"/>
    <property type="match status" value="1"/>
</dbReference>
<organism evidence="6 7">
    <name type="scientific">Secundilactobacillus folii</name>
    <dbReference type="NCBI Taxonomy" id="2678357"/>
    <lineage>
        <taxon>Bacteria</taxon>
        <taxon>Bacillati</taxon>
        <taxon>Bacillota</taxon>
        <taxon>Bacilli</taxon>
        <taxon>Lactobacillales</taxon>
        <taxon>Lactobacillaceae</taxon>
        <taxon>Secundilactobacillus</taxon>
    </lineage>
</organism>
<dbReference type="InterPro" id="IPR000847">
    <property type="entry name" value="LysR_HTH_N"/>
</dbReference>